<gene>
    <name evidence="2" type="ORF">ACFOU2_17550</name>
</gene>
<sequence length="219" mass="25668">MEEQKKPKQQPNVLFDLIFYIALPYLIWNQGRHLIGDYYAILLSTAPAFFYTIYKFIKERQFNITGIFIVVSLLARTIIDLVSGKAQTMLYNQVYFMFGLALFFFVTVIVNRPMGMYFFGDTAQLMGYERKDIMRYLKEKDMFKMLRILTILFSIRYAAVAVVKLWLINQYGVDGYGKMIVIMQVINWIFTILLGIYSYMIIRKLQGKTGDAENPNIHA</sequence>
<keyword evidence="1" id="KW-0812">Transmembrane</keyword>
<keyword evidence="3" id="KW-1185">Reference proteome</keyword>
<evidence type="ECO:0000256" key="1">
    <source>
        <dbReference type="SAM" id="Phobius"/>
    </source>
</evidence>
<dbReference type="EMBL" id="JBHRZT010000068">
    <property type="protein sequence ID" value="MFC3885175.1"/>
    <property type="molecule type" value="Genomic_DNA"/>
</dbReference>
<dbReference type="RefSeq" id="WP_377917323.1">
    <property type="nucleotide sequence ID" value="NZ_JBHRZT010000068.1"/>
</dbReference>
<dbReference type="NCBIfam" id="NF041646">
    <property type="entry name" value="VC0807_fam"/>
    <property type="match status" value="1"/>
</dbReference>
<feature type="transmembrane region" description="Helical" evidence="1">
    <location>
        <begin position="61"/>
        <end position="79"/>
    </location>
</feature>
<proteinExistence type="predicted"/>
<feature type="transmembrane region" description="Helical" evidence="1">
    <location>
        <begin position="91"/>
        <end position="110"/>
    </location>
</feature>
<evidence type="ECO:0000313" key="2">
    <source>
        <dbReference type="EMBL" id="MFC3885175.1"/>
    </source>
</evidence>
<accession>A0ABV8B5J5</accession>
<organism evidence="2 3">
    <name type="scientific">Bacillus songklensis</name>
    <dbReference type="NCBI Taxonomy" id="1069116"/>
    <lineage>
        <taxon>Bacteria</taxon>
        <taxon>Bacillati</taxon>
        <taxon>Bacillota</taxon>
        <taxon>Bacilli</taxon>
        <taxon>Bacillales</taxon>
        <taxon>Bacillaceae</taxon>
        <taxon>Bacillus</taxon>
    </lineage>
</organism>
<feature type="transmembrane region" description="Helical" evidence="1">
    <location>
        <begin position="34"/>
        <end position="54"/>
    </location>
</feature>
<keyword evidence="1" id="KW-0472">Membrane</keyword>
<protein>
    <submittedName>
        <fullName evidence="2">VC0807 family protein</fullName>
    </submittedName>
</protein>
<feature type="transmembrane region" description="Helical" evidence="1">
    <location>
        <begin position="145"/>
        <end position="167"/>
    </location>
</feature>
<comment type="caution">
    <text evidence="2">The sequence shown here is derived from an EMBL/GenBank/DDBJ whole genome shotgun (WGS) entry which is preliminary data.</text>
</comment>
<keyword evidence="1" id="KW-1133">Transmembrane helix</keyword>
<feature type="transmembrane region" description="Helical" evidence="1">
    <location>
        <begin position="12"/>
        <end position="28"/>
    </location>
</feature>
<evidence type="ECO:0000313" key="3">
    <source>
        <dbReference type="Proteomes" id="UP001595752"/>
    </source>
</evidence>
<dbReference type="Proteomes" id="UP001595752">
    <property type="component" value="Unassembled WGS sequence"/>
</dbReference>
<name>A0ABV8B5J5_9BACI</name>
<reference evidence="3" key="1">
    <citation type="journal article" date="2019" name="Int. J. Syst. Evol. Microbiol.">
        <title>The Global Catalogue of Microorganisms (GCM) 10K type strain sequencing project: providing services to taxonomists for standard genome sequencing and annotation.</title>
        <authorList>
            <consortium name="The Broad Institute Genomics Platform"/>
            <consortium name="The Broad Institute Genome Sequencing Center for Infectious Disease"/>
            <person name="Wu L."/>
            <person name="Ma J."/>
        </authorList>
    </citation>
    <scope>NUCLEOTIDE SEQUENCE [LARGE SCALE GENOMIC DNA]</scope>
    <source>
        <strain evidence="3">CCUG 61889</strain>
    </source>
</reference>
<feature type="transmembrane region" description="Helical" evidence="1">
    <location>
        <begin position="179"/>
        <end position="202"/>
    </location>
</feature>